<gene>
    <name evidence="2" type="ORF">N1032_15255</name>
</gene>
<feature type="compositionally biased region" description="Polar residues" evidence="1">
    <location>
        <begin position="146"/>
        <end position="157"/>
    </location>
</feature>
<evidence type="ECO:0000256" key="1">
    <source>
        <dbReference type="SAM" id="MobiDB-lite"/>
    </source>
</evidence>
<feature type="region of interest" description="Disordered" evidence="1">
    <location>
        <begin position="137"/>
        <end position="157"/>
    </location>
</feature>
<comment type="caution">
    <text evidence="2">The sequence shown here is derived from an EMBL/GenBank/DDBJ whole genome shotgun (WGS) entry which is preliminary data.</text>
</comment>
<keyword evidence="3" id="KW-1185">Reference proteome</keyword>
<name>A0ABT2H596_9MICO</name>
<dbReference type="EMBL" id="JANLCJ010000005">
    <property type="protein sequence ID" value="MCS5735102.1"/>
    <property type="molecule type" value="Genomic_DNA"/>
</dbReference>
<proteinExistence type="predicted"/>
<dbReference type="RefSeq" id="WP_259540009.1">
    <property type="nucleotide sequence ID" value="NZ_JANLCJ010000005.1"/>
</dbReference>
<accession>A0ABT2H596</accession>
<evidence type="ECO:0000313" key="2">
    <source>
        <dbReference type="EMBL" id="MCS5735102.1"/>
    </source>
</evidence>
<protein>
    <submittedName>
        <fullName evidence="2">Uncharacterized protein</fullName>
    </submittedName>
</protein>
<reference evidence="2" key="1">
    <citation type="submission" date="2022-08" db="EMBL/GenBank/DDBJ databases">
        <authorList>
            <person name="Deng Y."/>
            <person name="Han X.-F."/>
            <person name="Zhang Y.-Q."/>
        </authorList>
    </citation>
    <scope>NUCLEOTIDE SEQUENCE</scope>
    <source>
        <strain evidence="2">CPCC 203386</strain>
    </source>
</reference>
<dbReference type="Proteomes" id="UP001165586">
    <property type="component" value="Unassembled WGS sequence"/>
</dbReference>
<evidence type="ECO:0000313" key="3">
    <source>
        <dbReference type="Proteomes" id="UP001165586"/>
    </source>
</evidence>
<sequence>MPRLTSNDYLSTRSALFQLWTATDGFVFAVLSGHAQRDLHDYFAFTVPMTDREALAHRTAMTKAFPSLPQTAGRAFQAVNAHVNGQPNQMVDRHLEQSTVTVEHAGKTRKIRALGVAHPKVKLDLLARATVRFIQDDMNGKLPKSNPKTSPPNRSRK</sequence>
<organism evidence="2 3">
    <name type="scientific">Herbiconiux daphne</name>
    <dbReference type="NCBI Taxonomy" id="2970914"/>
    <lineage>
        <taxon>Bacteria</taxon>
        <taxon>Bacillati</taxon>
        <taxon>Actinomycetota</taxon>
        <taxon>Actinomycetes</taxon>
        <taxon>Micrococcales</taxon>
        <taxon>Microbacteriaceae</taxon>
        <taxon>Herbiconiux</taxon>
    </lineage>
</organism>